<dbReference type="Proteomes" id="UP001324427">
    <property type="component" value="Unassembled WGS sequence"/>
</dbReference>
<evidence type="ECO:0000313" key="2">
    <source>
        <dbReference type="Proteomes" id="UP001324427"/>
    </source>
</evidence>
<comment type="caution">
    <text evidence="1">The sequence shown here is derived from an EMBL/GenBank/DDBJ whole genome shotgun (WGS) entry which is preliminary data.</text>
</comment>
<gene>
    <name evidence="1" type="ORF">LTR36_001224</name>
</gene>
<proteinExistence type="predicted"/>
<evidence type="ECO:0000313" key="1">
    <source>
        <dbReference type="EMBL" id="KAK4547004.1"/>
    </source>
</evidence>
<dbReference type="AlphaFoldDB" id="A0AAV9JR31"/>
<dbReference type="EMBL" id="JAVFHQ010000012">
    <property type="protein sequence ID" value="KAK4547004.1"/>
    <property type="molecule type" value="Genomic_DNA"/>
</dbReference>
<accession>A0AAV9JR31</accession>
<organism evidence="1 2">
    <name type="scientific">Oleoguttula mirabilis</name>
    <dbReference type="NCBI Taxonomy" id="1507867"/>
    <lineage>
        <taxon>Eukaryota</taxon>
        <taxon>Fungi</taxon>
        <taxon>Dikarya</taxon>
        <taxon>Ascomycota</taxon>
        <taxon>Pezizomycotina</taxon>
        <taxon>Dothideomycetes</taxon>
        <taxon>Dothideomycetidae</taxon>
        <taxon>Mycosphaerellales</taxon>
        <taxon>Teratosphaeriaceae</taxon>
        <taxon>Oleoguttula</taxon>
    </lineage>
</organism>
<keyword evidence="2" id="KW-1185">Reference proteome</keyword>
<reference evidence="1 2" key="1">
    <citation type="submission" date="2021-11" db="EMBL/GenBank/DDBJ databases">
        <title>Black yeast isolated from Biological Soil Crust.</title>
        <authorList>
            <person name="Kurbessoian T."/>
        </authorList>
    </citation>
    <scope>NUCLEOTIDE SEQUENCE [LARGE SCALE GENOMIC DNA]</scope>
    <source>
        <strain evidence="1 2">CCFEE 5522</strain>
    </source>
</reference>
<sequence>MAAQHPAQQGAPSLLSLPLELRHLVYDYLLEPLKVRPAYDDIYVLPHEYPVHDFSTYRTLQLTDKQLHNEVTHHFRILYLPLLTVYFVDDVPTLYNFSQKLAKAPDHIFYRIHFSLVNRCRLAALGDSSSSQTAIVKPSTALIRRHCNYDFDTTWDPDWARREEDGSWWTRGDECQRLTLTRGQTEVSVVRPPKYAKPVFSDIDVLLRELEDISDSYYVEVRGKVRDLNWDDYEAESAEEDWRHFACGGQRALGEDDLYTYAEGMETLVAALDDS</sequence>
<protein>
    <submittedName>
        <fullName evidence="1">Uncharacterized protein</fullName>
    </submittedName>
</protein>
<name>A0AAV9JR31_9PEZI</name>